<evidence type="ECO:0000256" key="8">
    <source>
        <dbReference type="SAM" id="SignalP"/>
    </source>
</evidence>
<proteinExistence type="inferred from homology"/>
<dbReference type="HOGENOM" id="CLU_147871_0_0_7"/>
<evidence type="ECO:0000313" key="11">
    <source>
        <dbReference type="Proteomes" id="UP000012040"/>
    </source>
</evidence>
<dbReference type="KEGG" id="bex:A11Q_1070"/>
<reference evidence="10 11" key="1">
    <citation type="journal article" date="2013" name="ISME J.">
        <title>By their genes ye shall know them: genomic signatures of predatory bacteria.</title>
        <authorList>
            <person name="Pasternak Z."/>
            <person name="Pietrokovski S."/>
            <person name="Rotem O."/>
            <person name="Gophna U."/>
            <person name="Lurie-Weinberger M.N."/>
            <person name="Jurkevitch E."/>
        </authorList>
    </citation>
    <scope>NUCLEOTIDE SEQUENCE [LARGE SCALE GENOMIC DNA]</scope>
    <source>
        <strain evidence="10 11">JSS</strain>
    </source>
</reference>
<gene>
    <name evidence="10" type="ORF">A11Q_1070</name>
</gene>
<dbReference type="SUPFAM" id="SSF57652">
    <property type="entry name" value="HIPIP (high potential iron protein)"/>
    <property type="match status" value="1"/>
</dbReference>
<evidence type="ECO:0000256" key="6">
    <source>
        <dbReference type="ARBA" id="ARBA00023014"/>
    </source>
</evidence>
<keyword evidence="2 7" id="KW-0004">4Fe-4S</keyword>
<evidence type="ECO:0000256" key="1">
    <source>
        <dbReference type="ARBA" id="ARBA00022448"/>
    </source>
</evidence>
<keyword evidence="4 7" id="KW-0249">Electron transport</keyword>
<dbReference type="Proteomes" id="UP000012040">
    <property type="component" value="Chromosome"/>
</dbReference>
<name>M4VB83_9BACT</name>
<dbReference type="eggNOG" id="ENOG5031DTV">
    <property type="taxonomic scope" value="Bacteria"/>
</dbReference>
<dbReference type="AlphaFoldDB" id="M4VB83"/>
<comment type="subunit">
    <text evidence="7">Homodimer.</text>
</comment>
<dbReference type="InterPro" id="IPR036369">
    <property type="entry name" value="HIPIP_sf"/>
</dbReference>
<dbReference type="PROSITE" id="PS51373">
    <property type="entry name" value="HIPIP"/>
    <property type="match status" value="1"/>
</dbReference>
<keyword evidence="8" id="KW-0732">Signal</keyword>
<dbReference type="GO" id="GO:0009055">
    <property type="term" value="F:electron transfer activity"/>
    <property type="evidence" value="ECO:0007669"/>
    <property type="project" value="InterPro"/>
</dbReference>
<dbReference type="Pfam" id="PF01355">
    <property type="entry name" value="HIPIP"/>
    <property type="match status" value="1"/>
</dbReference>
<keyword evidence="6 7" id="KW-0411">Iron-sulfur</keyword>
<dbReference type="GO" id="GO:0019646">
    <property type="term" value="P:aerobic electron transport chain"/>
    <property type="evidence" value="ECO:0007669"/>
    <property type="project" value="InterPro"/>
</dbReference>
<dbReference type="Gene3D" id="4.10.490.10">
    <property type="entry name" value="High potential iron-sulphur protein"/>
    <property type="match status" value="1"/>
</dbReference>
<evidence type="ECO:0000259" key="9">
    <source>
        <dbReference type="PROSITE" id="PS51373"/>
    </source>
</evidence>
<evidence type="ECO:0000256" key="3">
    <source>
        <dbReference type="ARBA" id="ARBA00022723"/>
    </source>
</evidence>
<dbReference type="InterPro" id="IPR000170">
    <property type="entry name" value="High_potential_FeS_prot"/>
</dbReference>
<accession>M4VB83</accession>
<dbReference type="GO" id="GO:0051539">
    <property type="term" value="F:4 iron, 4 sulfur cluster binding"/>
    <property type="evidence" value="ECO:0007669"/>
    <property type="project" value="UniProtKB-KW"/>
</dbReference>
<evidence type="ECO:0000313" key="10">
    <source>
        <dbReference type="EMBL" id="AGH95286.1"/>
    </source>
</evidence>
<feature type="chain" id="PRO_5004060138" description="High-potential iron-sulfur protein" evidence="8">
    <location>
        <begin position="28"/>
        <end position="125"/>
    </location>
</feature>
<evidence type="ECO:0000256" key="2">
    <source>
        <dbReference type="ARBA" id="ARBA00022485"/>
    </source>
</evidence>
<sequence length="125" mass="13507">MNRRSFFQTALTAVGALTVFSALPALAERRRGGGGAAAAPKLVNPSDSTAKAVSYVHDIKNIKDAKLQTDRAGVKFKDQHCDKCIFYVKAQEATVEGKKAAPCQMPFAKDKFVAAQGWCSTWAKK</sequence>
<protein>
    <recommendedName>
        <fullName evidence="7">High-potential iron-sulfur protein</fullName>
        <shortName evidence="7">HiPIP</shortName>
    </recommendedName>
</protein>
<keyword evidence="1 7" id="KW-0813">Transport</keyword>
<feature type="domain" description="High potential iron-sulfur proteins family profile" evidence="9">
    <location>
        <begin position="37"/>
        <end position="125"/>
    </location>
</feature>
<dbReference type="RefSeq" id="WP_015469776.1">
    <property type="nucleotide sequence ID" value="NC_020813.1"/>
</dbReference>
<evidence type="ECO:0000256" key="4">
    <source>
        <dbReference type="ARBA" id="ARBA00022982"/>
    </source>
</evidence>
<evidence type="ECO:0000256" key="5">
    <source>
        <dbReference type="ARBA" id="ARBA00023004"/>
    </source>
</evidence>
<comment type="function">
    <text evidence="7">Specific class of high-redox-potential 4Fe-4S ferredoxins. Functions in anaerobic electron transport in most purple and in some other photosynthetic bacteria and in at least one genus (Paracoccus) of halophilic, denitrifying bacteria.</text>
</comment>
<dbReference type="PATRIC" id="fig|1184267.3.peg.1083"/>
<comment type="similarity">
    <text evidence="7">Belongs to the high-potential iron-sulfur protein (HiPIP) family.</text>
</comment>
<dbReference type="GO" id="GO:0046872">
    <property type="term" value="F:metal ion binding"/>
    <property type="evidence" value="ECO:0007669"/>
    <property type="project" value="UniProtKB-KW"/>
</dbReference>
<feature type="signal peptide" evidence="8">
    <location>
        <begin position="1"/>
        <end position="27"/>
    </location>
</feature>
<organism evidence="10 11">
    <name type="scientific">Pseudobdellovibrio exovorus JSS</name>
    <dbReference type="NCBI Taxonomy" id="1184267"/>
    <lineage>
        <taxon>Bacteria</taxon>
        <taxon>Pseudomonadati</taxon>
        <taxon>Bdellovibrionota</taxon>
        <taxon>Bdellovibrionia</taxon>
        <taxon>Bdellovibrionales</taxon>
        <taxon>Pseudobdellovibrionaceae</taxon>
        <taxon>Pseudobdellovibrio</taxon>
    </lineage>
</organism>
<keyword evidence="11" id="KW-1185">Reference proteome</keyword>
<evidence type="ECO:0000256" key="7">
    <source>
        <dbReference type="RuleBase" id="RU000620"/>
    </source>
</evidence>
<dbReference type="EMBL" id="CP003537">
    <property type="protein sequence ID" value="AGH95286.1"/>
    <property type="molecule type" value="Genomic_DNA"/>
</dbReference>
<dbReference type="OrthoDB" id="5294874at2"/>
<keyword evidence="5 7" id="KW-0408">Iron</keyword>
<keyword evidence="3 7" id="KW-0479">Metal-binding</keyword>